<dbReference type="PROSITE" id="PS51006">
    <property type="entry name" value="PABS_2"/>
    <property type="match status" value="1"/>
</dbReference>
<dbReference type="UniPathway" id="UPA00248">
    <property type="reaction ID" value="UER00314"/>
</dbReference>
<keyword evidence="2 4" id="KW-0808">Transferase</keyword>
<comment type="subunit">
    <text evidence="4">Homodimer or homotetramer.</text>
</comment>
<feature type="binding site" evidence="4">
    <location>
        <position position="331"/>
    </location>
    <ligand>
        <name>S-methyl-5'-thioadenosine</name>
        <dbReference type="ChEBI" id="CHEBI:17509"/>
    </ligand>
</feature>
<dbReference type="InterPro" id="IPR001045">
    <property type="entry name" value="Spermi_synthase"/>
</dbReference>
<dbReference type="AlphaFoldDB" id="A0A7X6RPY6"/>
<keyword evidence="4" id="KW-1133">Transmembrane helix</keyword>
<feature type="active site" description="Proton acceptor" evidence="4 5">
    <location>
        <position position="383"/>
    </location>
</feature>
<dbReference type="InterPro" id="IPR030374">
    <property type="entry name" value="PABS"/>
</dbReference>
<feature type="binding site" evidence="4">
    <location>
        <begin position="365"/>
        <end position="366"/>
    </location>
    <ligand>
        <name>S-methyl-5'-thioadenosine</name>
        <dbReference type="ChEBI" id="CHEBI:17509"/>
    </ligand>
</feature>
<evidence type="ECO:0000313" key="7">
    <source>
        <dbReference type="EMBL" id="NKY98335.1"/>
    </source>
</evidence>
<dbReference type="SUPFAM" id="SSF103473">
    <property type="entry name" value="MFS general substrate transporter"/>
    <property type="match status" value="1"/>
</dbReference>
<feature type="transmembrane region" description="Helical" evidence="4">
    <location>
        <begin position="116"/>
        <end position="139"/>
    </location>
</feature>
<dbReference type="PANTHER" id="PTHR43317:SF1">
    <property type="entry name" value="THERMOSPERMINE SYNTHASE ACAULIS5"/>
    <property type="match status" value="1"/>
</dbReference>
<protein>
    <recommendedName>
        <fullName evidence="4">Polyamine aminopropyltransferase</fullName>
    </recommendedName>
    <alternativeName>
        <fullName evidence="4">Putrescine aminopropyltransferase</fullName>
        <shortName evidence="4">PAPT</shortName>
    </alternativeName>
    <alternativeName>
        <fullName evidence="4">Spermidine synthase</fullName>
        <shortName evidence="4">SPDS</shortName>
        <shortName evidence="4">SPDSY</shortName>
        <ecNumber evidence="4">2.5.1.16</ecNumber>
    </alternativeName>
</protein>
<keyword evidence="4" id="KW-0745">Spermidine biosynthesis</keyword>
<evidence type="ECO:0000256" key="3">
    <source>
        <dbReference type="ARBA" id="ARBA00023115"/>
    </source>
</evidence>
<keyword evidence="8" id="KW-1185">Reference proteome</keyword>
<organism evidence="7 8">
    <name type="scientific">Nocardiopsis alborubida</name>
    <dbReference type="NCBI Taxonomy" id="146802"/>
    <lineage>
        <taxon>Bacteria</taxon>
        <taxon>Bacillati</taxon>
        <taxon>Actinomycetota</taxon>
        <taxon>Actinomycetes</taxon>
        <taxon>Streptosporangiales</taxon>
        <taxon>Nocardiopsidaceae</taxon>
        <taxon>Nocardiopsis</taxon>
    </lineage>
</organism>
<evidence type="ECO:0000256" key="5">
    <source>
        <dbReference type="PROSITE-ProRule" id="PRU00354"/>
    </source>
</evidence>
<dbReference type="HAMAP" id="MF_00198">
    <property type="entry name" value="Spermidine_synth"/>
    <property type="match status" value="1"/>
</dbReference>
<comment type="pathway">
    <text evidence="4">Amine and polyamine biosynthesis; spermidine biosynthesis; spermidine from putrescine: step 1/1.</text>
</comment>
<reference evidence="7 8" key="1">
    <citation type="submission" date="2020-04" db="EMBL/GenBank/DDBJ databases">
        <title>MicrobeNet Type strains.</title>
        <authorList>
            <person name="Nicholson A.C."/>
        </authorList>
    </citation>
    <scope>NUCLEOTIDE SEQUENCE [LARGE SCALE GENOMIC DNA]</scope>
    <source>
        <strain evidence="7 8">ATCC 23612</strain>
    </source>
</reference>
<feature type="transmembrane region" description="Helical" evidence="4">
    <location>
        <begin position="151"/>
        <end position="177"/>
    </location>
</feature>
<comment type="catalytic activity">
    <reaction evidence="4">
        <text>S-adenosyl 3-(methylsulfanyl)propylamine + putrescine = S-methyl-5'-thioadenosine + spermidine + H(+)</text>
        <dbReference type="Rhea" id="RHEA:12721"/>
        <dbReference type="ChEBI" id="CHEBI:15378"/>
        <dbReference type="ChEBI" id="CHEBI:17509"/>
        <dbReference type="ChEBI" id="CHEBI:57443"/>
        <dbReference type="ChEBI" id="CHEBI:57834"/>
        <dbReference type="ChEBI" id="CHEBI:326268"/>
        <dbReference type="EC" id="2.5.1.16"/>
    </reaction>
</comment>
<dbReference type="GO" id="GO:0010487">
    <property type="term" value="F:thermospermine synthase activity"/>
    <property type="evidence" value="ECO:0007669"/>
    <property type="project" value="UniProtKB-ARBA"/>
</dbReference>
<feature type="binding site" evidence="4">
    <location>
        <position position="257"/>
    </location>
    <ligand>
        <name>S-methyl-5'-thioadenosine</name>
        <dbReference type="ChEBI" id="CHEBI:17509"/>
    </ligand>
</feature>
<evidence type="ECO:0000256" key="2">
    <source>
        <dbReference type="ARBA" id="ARBA00022679"/>
    </source>
</evidence>
<dbReference type="SUPFAM" id="SSF53335">
    <property type="entry name" value="S-adenosyl-L-methionine-dependent methyltransferases"/>
    <property type="match status" value="1"/>
</dbReference>
<keyword evidence="4" id="KW-0472">Membrane</keyword>
<dbReference type="Gene3D" id="3.40.50.150">
    <property type="entry name" value="Vaccinia Virus protein VP39"/>
    <property type="match status" value="1"/>
</dbReference>
<keyword evidence="4" id="KW-1003">Cell membrane</keyword>
<dbReference type="InterPro" id="IPR030373">
    <property type="entry name" value="PABS_CS"/>
</dbReference>
<comment type="function">
    <text evidence="4">Catalyzes the irreversible transfer of a propylamine group from the amino donor S-adenosylmethioninamine (decarboxy-AdoMet) to putrescine (1,4-diaminobutane) to yield spermidine.</text>
</comment>
<feature type="transmembrane region" description="Helical" evidence="4">
    <location>
        <begin position="211"/>
        <end position="232"/>
    </location>
</feature>
<comment type="subcellular location">
    <subcellularLocation>
        <location evidence="4">Cell membrane</location>
        <topology evidence="4">Multi-pass membrane protein</topology>
    </subcellularLocation>
</comment>
<dbReference type="CDD" id="cd02440">
    <property type="entry name" value="AdoMet_MTases"/>
    <property type="match status" value="1"/>
</dbReference>
<sequence>MTETTVRTRSRLPVSARAARFLVLLAVFVCAACGLVYELALVAIGSYLLGDSITQASVVLSVMVFAMGVGSLLSKRFQAYPAAAFAVIEGLLSLVGGLSVLLLYGAFAWFSAYQPALVVLAFVIGLLIGMEIPLLMTLIQRIRRQDASDAVADLFAADYVGGLIGGLAFPFLLLPLLGLPKGALMVGALNAVVGVAVVLWLFRAELTRRAYVGLSVGLAFIIAVLGLAYAYADQFEVDARQALYRDPIVHAERSEYQEIVLTRSLDGDDVRLFLNGSLQFSSLDEYRYHESLVHPAMAGPHEDVLVLGGGDGLALREILAYDDVASATLVDLDPAVVELASTDPVISDLNGDSFEDPRVDVVNADAFQWLRENREEFDVVIADLPDGDSVGTAKLYSVEFYALLRHALSEEGRMVVQAGSPFFAPEAYWGVGDSLEAADLAATPYNVDVPSFGNWGFYLTSPGSAPELRVPEDAPPLSFLDPALMEAAQVFPKDRREEDVEESTLMHPRIIGYHQGAWRGY</sequence>
<comment type="caution">
    <text evidence="7">The sequence shown here is derived from an EMBL/GenBank/DDBJ whole genome shotgun (WGS) entry which is preliminary data.</text>
</comment>
<dbReference type="InterPro" id="IPR036259">
    <property type="entry name" value="MFS_trans_sf"/>
</dbReference>
<proteinExistence type="inferred from homology"/>
<keyword evidence="4" id="KW-0812">Transmembrane</keyword>
<evidence type="ECO:0000256" key="1">
    <source>
        <dbReference type="ARBA" id="ARBA00007867"/>
    </source>
</evidence>
<dbReference type="GO" id="GO:0008295">
    <property type="term" value="P:spermidine biosynthetic process"/>
    <property type="evidence" value="ECO:0007669"/>
    <property type="project" value="UniProtKB-UniRule"/>
</dbReference>
<feature type="transmembrane region" description="Helical" evidence="4">
    <location>
        <begin position="53"/>
        <end position="73"/>
    </location>
</feature>
<name>A0A7X6RPY6_9ACTN</name>
<dbReference type="PROSITE" id="PS01330">
    <property type="entry name" value="PABS_1"/>
    <property type="match status" value="1"/>
</dbReference>
<dbReference type="InterPro" id="IPR029063">
    <property type="entry name" value="SAM-dependent_MTases_sf"/>
</dbReference>
<dbReference type="GO" id="GO:0005886">
    <property type="term" value="C:plasma membrane"/>
    <property type="evidence" value="ECO:0007669"/>
    <property type="project" value="UniProtKB-SubCell"/>
</dbReference>
<feature type="transmembrane region" description="Helical" evidence="4">
    <location>
        <begin position="85"/>
        <end position="110"/>
    </location>
</feature>
<keyword evidence="3 4" id="KW-0620">Polyamine biosynthesis</keyword>
<evidence type="ECO:0000256" key="4">
    <source>
        <dbReference type="HAMAP-Rule" id="MF_00198"/>
    </source>
</evidence>
<dbReference type="GO" id="GO:0004766">
    <property type="term" value="F:spermidine synthase activity"/>
    <property type="evidence" value="ECO:0007669"/>
    <property type="project" value="UniProtKB-UniRule"/>
</dbReference>
<feature type="transmembrane region" description="Helical" evidence="4">
    <location>
        <begin position="21"/>
        <end position="47"/>
    </location>
</feature>
<dbReference type="PANTHER" id="PTHR43317">
    <property type="entry name" value="THERMOSPERMINE SYNTHASE ACAULIS5"/>
    <property type="match status" value="1"/>
</dbReference>
<accession>A0A7X6RPY6</accession>
<evidence type="ECO:0000313" key="8">
    <source>
        <dbReference type="Proteomes" id="UP000553209"/>
    </source>
</evidence>
<dbReference type="EC" id="2.5.1.16" evidence="4"/>
<feature type="transmembrane region" description="Helical" evidence="4">
    <location>
        <begin position="183"/>
        <end position="202"/>
    </location>
</feature>
<feature type="domain" description="PABS" evidence="6">
    <location>
        <begin position="223"/>
        <end position="462"/>
    </location>
</feature>
<evidence type="ECO:0000259" key="6">
    <source>
        <dbReference type="PROSITE" id="PS51006"/>
    </source>
</evidence>
<dbReference type="Proteomes" id="UP000553209">
    <property type="component" value="Unassembled WGS sequence"/>
</dbReference>
<dbReference type="NCBIfam" id="NF002956">
    <property type="entry name" value="PRK03612.1"/>
    <property type="match status" value="1"/>
</dbReference>
<gene>
    <name evidence="4" type="primary">speE</name>
    <name evidence="7" type="ORF">HGB44_11825</name>
</gene>
<feature type="binding site" evidence="4">
    <location>
        <position position="289"/>
    </location>
    <ligand>
        <name>spermidine</name>
        <dbReference type="ChEBI" id="CHEBI:57834"/>
    </ligand>
</feature>
<feature type="binding site" evidence="4">
    <location>
        <position position="311"/>
    </location>
    <ligand>
        <name>spermidine</name>
        <dbReference type="ChEBI" id="CHEBI:57834"/>
    </ligand>
</feature>
<comment type="similarity">
    <text evidence="1 4">Belongs to the spermidine/spermine synthase family.</text>
</comment>
<dbReference type="EMBL" id="JAAXPG010000009">
    <property type="protein sequence ID" value="NKY98335.1"/>
    <property type="molecule type" value="Genomic_DNA"/>
</dbReference>
<dbReference type="Pfam" id="PF01564">
    <property type="entry name" value="Spermine_synth"/>
    <property type="match status" value="1"/>
</dbReference>
<dbReference type="RefSeq" id="WP_061079625.1">
    <property type="nucleotide sequence ID" value="NZ_JAAXPG010000009.1"/>
</dbReference>
<dbReference type="NCBIfam" id="NF037959">
    <property type="entry name" value="MFS_SpdSyn"/>
    <property type="match status" value="1"/>
</dbReference>
<comment type="caution">
    <text evidence="4">Lacks conserved residue(s) required for the propagation of feature annotation.</text>
</comment>